<dbReference type="Pfam" id="PF05648">
    <property type="entry name" value="PEX11"/>
    <property type="match status" value="1"/>
</dbReference>
<keyword evidence="2" id="KW-0472">Membrane</keyword>
<dbReference type="OrthoDB" id="411017at2759"/>
<dbReference type="EMBL" id="UFAJ01000315">
    <property type="protein sequence ID" value="SSD60282.1"/>
    <property type="molecule type" value="Genomic_DNA"/>
</dbReference>
<name>A0A376B6L1_9ASCO</name>
<organism evidence="5 6">
    <name type="scientific">Saccharomycodes ludwigii</name>
    <dbReference type="NCBI Taxonomy" id="36035"/>
    <lineage>
        <taxon>Eukaryota</taxon>
        <taxon>Fungi</taxon>
        <taxon>Dikarya</taxon>
        <taxon>Ascomycota</taxon>
        <taxon>Saccharomycotina</taxon>
        <taxon>Saccharomycetes</taxon>
        <taxon>Saccharomycodales</taxon>
        <taxon>Saccharomycodaceae</taxon>
        <taxon>Saccharomycodes</taxon>
    </lineage>
</organism>
<dbReference type="PANTHER" id="PTHR12652">
    <property type="entry name" value="PEROXISOMAL BIOGENESIS FACTOR 11"/>
    <property type="match status" value="1"/>
</dbReference>
<proteinExistence type="predicted"/>
<dbReference type="VEuPathDB" id="FungiDB:SCODWIG_02043"/>
<evidence type="ECO:0000256" key="4">
    <source>
        <dbReference type="ARBA" id="ARBA00046271"/>
    </source>
</evidence>
<dbReference type="GO" id="GO:0005778">
    <property type="term" value="C:peroxisomal membrane"/>
    <property type="evidence" value="ECO:0007669"/>
    <property type="project" value="UniProtKB-SubCell"/>
</dbReference>
<gene>
    <name evidence="5" type="ORF">SCODWIG_02043</name>
</gene>
<dbReference type="Proteomes" id="UP000262825">
    <property type="component" value="Unassembled WGS sequence"/>
</dbReference>
<sequence>MSNLSYYDIHYNSEKNNIIDPCDDVNPTLNDDSDFSIINNANKTVIVIRKLDILQKIFKSLAGKDKIAKILKYLIDILRFILIKTKRSCNINVNNTPNTDIGNNTFFLYVAKFPIINKFISKNRHLLNLPNSSKLITNLQWMANNLGTFRQILRFGSSPFTLFKIINKFGFNGSCKKPIKLYELKQEDLADFIDLYYSIMDELLLLNKLRLWDNKKNPAFYKFVSKNEAISWYYDIILSLFNNLDKYSMLKERKLELQIKIDVKLKTINNLILPSPIKQQILNEISSSTSGKCSDLTSELDEINYQLKLCKCDLIRLSFDFMADTTDVFDWKVPMGTYAILSLCSGVSGFIKLWLSNKHDLESGL</sequence>
<evidence type="ECO:0000313" key="6">
    <source>
        <dbReference type="Proteomes" id="UP000262825"/>
    </source>
</evidence>
<evidence type="ECO:0000256" key="1">
    <source>
        <dbReference type="ARBA" id="ARBA00022593"/>
    </source>
</evidence>
<reference evidence="6" key="1">
    <citation type="submission" date="2018-06" db="EMBL/GenBank/DDBJ databases">
        <authorList>
            <person name="Guldener U."/>
        </authorList>
    </citation>
    <scope>NUCLEOTIDE SEQUENCE [LARGE SCALE GENOMIC DNA]</scope>
    <source>
        <strain evidence="6">UTAD17</strain>
    </source>
</reference>
<protein>
    <recommendedName>
        <fullName evidence="7">Peroxisomal membrane protein PEX25</fullName>
    </recommendedName>
</protein>
<evidence type="ECO:0000256" key="2">
    <source>
        <dbReference type="ARBA" id="ARBA00023136"/>
    </source>
</evidence>
<dbReference type="GO" id="GO:0016559">
    <property type="term" value="P:peroxisome fission"/>
    <property type="evidence" value="ECO:0007669"/>
    <property type="project" value="InterPro"/>
</dbReference>
<keyword evidence="1" id="KW-0962">Peroxisome biogenesis</keyword>
<dbReference type="PANTHER" id="PTHR12652:SF50">
    <property type="entry name" value="PEROXIN 11"/>
    <property type="match status" value="1"/>
</dbReference>
<dbReference type="InterPro" id="IPR008733">
    <property type="entry name" value="PEX11"/>
</dbReference>
<comment type="subcellular location">
    <subcellularLocation>
        <location evidence="4">Peroxisome membrane</location>
    </subcellularLocation>
</comment>
<dbReference type="AlphaFoldDB" id="A0A376B6L1"/>
<keyword evidence="6" id="KW-1185">Reference proteome</keyword>
<evidence type="ECO:0000313" key="5">
    <source>
        <dbReference type="EMBL" id="SSD60282.1"/>
    </source>
</evidence>
<keyword evidence="3" id="KW-0576">Peroxisome</keyword>
<accession>A0A376B6L1</accession>
<evidence type="ECO:0008006" key="7">
    <source>
        <dbReference type="Google" id="ProtNLM"/>
    </source>
</evidence>
<evidence type="ECO:0000256" key="3">
    <source>
        <dbReference type="ARBA" id="ARBA00023140"/>
    </source>
</evidence>